<feature type="domain" description="SANT" evidence="1">
    <location>
        <begin position="13"/>
        <end position="52"/>
    </location>
</feature>
<dbReference type="Gene3D" id="1.10.10.60">
    <property type="entry name" value="Homeodomain-like"/>
    <property type="match status" value="1"/>
</dbReference>
<dbReference type="AlphaFoldDB" id="A0A0L6V421"/>
<name>A0A0L6V421_9BASI</name>
<dbReference type="OrthoDB" id="270417at2759"/>
<dbReference type="InterPro" id="IPR017884">
    <property type="entry name" value="SANT_dom"/>
</dbReference>
<reference evidence="2 3" key="1">
    <citation type="submission" date="2015-08" db="EMBL/GenBank/DDBJ databases">
        <title>Next Generation Sequencing and Analysis of the Genome of Puccinia sorghi L Schw, the Causal Agent of Maize Common Rust.</title>
        <authorList>
            <person name="Rochi L."/>
            <person name="Burguener G."/>
            <person name="Darino M."/>
            <person name="Turjanski A."/>
            <person name="Kreff E."/>
            <person name="Dieguez M.J."/>
            <person name="Sacco F."/>
        </authorList>
    </citation>
    <scope>NUCLEOTIDE SEQUENCE [LARGE SCALE GENOMIC DNA]</scope>
    <source>
        <strain evidence="2 3">RO10H11247</strain>
    </source>
</reference>
<dbReference type="STRING" id="27349.A0A0L6V421"/>
<organism evidence="2 3">
    <name type="scientific">Puccinia sorghi</name>
    <dbReference type="NCBI Taxonomy" id="27349"/>
    <lineage>
        <taxon>Eukaryota</taxon>
        <taxon>Fungi</taxon>
        <taxon>Dikarya</taxon>
        <taxon>Basidiomycota</taxon>
        <taxon>Pucciniomycotina</taxon>
        <taxon>Pucciniomycetes</taxon>
        <taxon>Pucciniales</taxon>
        <taxon>Pucciniaceae</taxon>
        <taxon>Puccinia</taxon>
    </lineage>
</organism>
<accession>A0A0L6V421</accession>
<protein>
    <recommendedName>
        <fullName evidence="1">SANT domain-containing protein</fullName>
    </recommendedName>
</protein>
<dbReference type="EMBL" id="LAVV01007637">
    <property type="protein sequence ID" value="KNZ55282.1"/>
    <property type="molecule type" value="Genomic_DNA"/>
</dbReference>
<dbReference type="InterPro" id="IPR001005">
    <property type="entry name" value="SANT/Myb"/>
</dbReference>
<sequence>MTKSGGKRRAAAIEACQIYGLGSWSDIVDHVGNGRTNEEAKRQYHDVFIGSNDYPLPVCPHLMIDQDEFQARKNEKIGASSCSHIRSV</sequence>
<keyword evidence="3" id="KW-1185">Reference proteome</keyword>
<evidence type="ECO:0000313" key="3">
    <source>
        <dbReference type="Proteomes" id="UP000037035"/>
    </source>
</evidence>
<evidence type="ECO:0000259" key="1">
    <source>
        <dbReference type="PROSITE" id="PS51293"/>
    </source>
</evidence>
<dbReference type="PROSITE" id="PS51293">
    <property type="entry name" value="SANT"/>
    <property type="match status" value="1"/>
</dbReference>
<comment type="caution">
    <text evidence="2">The sequence shown here is derived from an EMBL/GenBank/DDBJ whole genome shotgun (WGS) entry which is preliminary data.</text>
</comment>
<proteinExistence type="predicted"/>
<dbReference type="SUPFAM" id="SSF46689">
    <property type="entry name" value="Homeodomain-like"/>
    <property type="match status" value="1"/>
</dbReference>
<dbReference type="VEuPathDB" id="FungiDB:VP01_2721g2"/>
<dbReference type="InterPro" id="IPR009057">
    <property type="entry name" value="Homeodomain-like_sf"/>
</dbReference>
<dbReference type="CDD" id="cd00167">
    <property type="entry name" value="SANT"/>
    <property type="match status" value="1"/>
</dbReference>
<evidence type="ECO:0000313" key="2">
    <source>
        <dbReference type="EMBL" id="KNZ55282.1"/>
    </source>
</evidence>
<gene>
    <name evidence="2" type="ORF">VP01_2721g2</name>
</gene>
<dbReference type="Proteomes" id="UP000037035">
    <property type="component" value="Unassembled WGS sequence"/>
</dbReference>